<dbReference type="Proteomes" id="UP000240493">
    <property type="component" value="Unassembled WGS sequence"/>
</dbReference>
<gene>
    <name evidence="2" type="ORF">M441DRAFT_154693</name>
</gene>
<keyword evidence="1" id="KW-1133">Transmembrane helix</keyword>
<dbReference type="AlphaFoldDB" id="A0A2T3YQR3"/>
<organism evidence="2 3">
    <name type="scientific">Trichoderma asperellum (strain ATCC 204424 / CBS 433.97 / NBRC 101777)</name>
    <dbReference type="NCBI Taxonomy" id="1042311"/>
    <lineage>
        <taxon>Eukaryota</taxon>
        <taxon>Fungi</taxon>
        <taxon>Dikarya</taxon>
        <taxon>Ascomycota</taxon>
        <taxon>Pezizomycotina</taxon>
        <taxon>Sordariomycetes</taxon>
        <taxon>Hypocreomycetidae</taxon>
        <taxon>Hypocreales</taxon>
        <taxon>Hypocreaceae</taxon>
        <taxon>Trichoderma</taxon>
    </lineage>
</organism>
<keyword evidence="3" id="KW-1185">Reference proteome</keyword>
<evidence type="ECO:0000256" key="1">
    <source>
        <dbReference type="SAM" id="Phobius"/>
    </source>
</evidence>
<evidence type="ECO:0000313" key="3">
    <source>
        <dbReference type="Proteomes" id="UP000240493"/>
    </source>
</evidence>
<feature type="transmembrane region" description="Helical" evidence="1">
    <location>
        <begin position="40"/>
        <end position="60"/>
    </location>
</feature>
<keyword evidence="1" id="KW-0472">Membrane</keyword>
<sequence length="62" mass="7076">LGIYLNFRLLFKKYIKVIIEKALKAANFLKSFNKIIKGSLLNIVAMAAKVYIISVALYRLDV</sequence>
<protein>
    <submittedName>
        <fullName evidence="2">Uncharacterized protein</fullName>
    </submittedName>
</protein>
<keyword evidence="1" id="KW-0812">Transmembrane</keyword>
<proteinExistence type="predicted"/>
<dbReference type="EMBL" id="KZ679291">
    <property type="protein sequence ID" value="PTB34859.1"/>
    <property type="molecule type" value="Genomic_DNA"/>
</dbReference>
<feature type="non-terminal residue" evidence="2">
    <location>
        <position position="1"/>
    </location>
</feature>
<accession>A0A2T3YQR3</accession>
<name>A0A2T3YQR3_TRIA4</name>
<dbReference type="OrthoDB" id="5077812at2759"/>
<evidence type="ECO:0000313" key="2">
    <source>
        <dbReference type="EMBL" id="PTB34859.1"/>
    </source>
</evidence>
<reference evidence="2 3" key="1">
    <citation type="submission" date="2016-07" db="EMBL/GenBank/DDBJ databases">
        <title>Multiple horizontal gene transfer events from other fungi enriched the ability of initially mycotrophic Trichoderma (Ascomycota) to feed on dead plant biomass.</title>
        <authorList>
            <consortium name="DOE Joint Genome Institute"/>
            <person name="Aerts A."/>
            <person name="Atanasova L."/>
            <person name="Chenthamara K."/>
            <person name="Zhang J."/>
            <person name="Grujic M."/>
            <person name="Henrissat B."/>
            <person name="Kuo A."/>
            <person name="Salamov A."/>
            <person name="Lipzen A."/>
            <person name="Labutti K."/>
            <person name="Barry K."/>
            <person name="Miao Y."/>
            <person name="Rahimi M.J."/>
            <person name="Shen Q."/>
            <person name="Grigoriev I.V."/>
            <person name="Kubicek C.P."/>
            <person name="Druzhinina I.S."/>
        </authorList>
    </citation>
    <scope>NUCLEOTIDE SEQUENCE [LARGE SCALE GENOMIC DNA]</scope>
    <source>
        <strain evidence="2 3">CBS 433.97</strain>
    </source>
</reference>